<dbReference type="AlphaFoldDB" id="A0A854NDS8"/>
<gene>
    <name evidence="1" type="ORF">AY602_09025</name>
</gene>
<evidence type="ECO:0000313" key="1">
    <source>
        <dbReference type="EMBL" id="OWM34076.1"/>
    </source>
</evidence>
<proteinExistence type="predicted"/>
<accession>A0A854NDS8</accession>
<organism evidence="1 2">
    <name type="scientific">Corynebacterium diphtheriae bv. mitis</name>
    <dbReference type="NCBI Taxonomy" id="1806053"/>
    <lineage>
        <taxon>Bacteria</taxon>
        <taxon>Bacillati</taxon>
        <taxon>Actinomycetota</taxon>
        <taxon>Actinomycetes</taxon>
        <taxon>Mycobacteriales</taxon>
        <taxon>Corynebacteriaceae</taxon>
        <taxon>Corynebacterium</taxon>
    </lineage>
</organism>
<dbReference type="EMBL" id="LSZF01000027">
    <property type="protein sequence ID" value="OWM34076.1"/>
    <property type="molecule type" value="Genomic_DNA"/>
</dbReference>
<protein>
    <submittedName>
        <fullName evidence="1">Uncharacterized protein</fullName>
    </submittedName>
</protein>
<comment type="caution">
    <text evidence="1">The sequence shown here is derived from an EMBL/GenBank/DDBJ whole genome shotgun (WGS) entry which is preliminary data.</text>
</comment>
<sequence length="122" mass="13344">MGKTKPVLQCTLCGALVDSGNGLPMHEETYAVLRVEAMPRQWRQALENVMAKTIASPPPSAMPGTDPLEAVWFTPWRTNSWQPNTVDCRQVLNGTLDELRVLSQEVAALAATQGFSACVEFV</sequence>
<evidence type="ECO:0000313" key="2">
    <source>
        <dbReference type="Proteomes" id="UP000197692"/>
    </source>
</evidence>
<reference evidence="2" key="1">
    <citation type="submission" date="2016-02" db="EMBL/GenBank/DDBJ databases">
        <title>Genomic analyses of a collection of pathogenic Corynebacterium diphtheriae.</title>
        <authorList>
            <person name="Sangal V."/>
            <person name="Titov L."/>
        </authorList>
    </citation>
    <scope>NUCLEOTIDE SEQUENCE [LARGE SCALE GENOMIC DNA]</scope>
    <source>
        <strain evidence="2">1438</strain>
    </source>
</reference>
<dbReference type="RefSeq" id="WP_010935259.1">
    <property type="nucleotide sequence ID" value="NZ_CP040557.1"/>
</dbReference>
<dbReference type="Proteomes" id="UP000197692">
    <property type="component" value="Unassembled WGS sequence"/>
</dbReference>
<name>A0A854NDS8_CORDP</name>